<dbReference type="Proteomes" id="UP000077202">
    <property type="component" value="Unassembled WGS sequence"/>
</dbReference>
<protein>
    <submittedName>
        <fullName evidence="2">Uncharacterized protein</fullName>
    </submittedName>
</protein>
<accession>A0A176VFH9</accession>
<name>A0A176VFH9_MARPO</name>
<feature type="region of interest" description="Disordered" evidence="1">
    <location>
        <begin position="140"/>
        <end position="222"/>
    </location>
</feature>
<reference evidence="2" key="1">
    <citation type="submission" date="2016-03" db="EMBL/GenBank/DDBJ databases">
        <title>Mechanisms controlling the formation of the plant cell surface in tip-growing cells are functionally conserved among land plants.</title>
        <authorList>
            <person name="Honkanen S."/>
            <person name="Jones V.A."/>
            <person name="Morieri G."/>
            <person name="Champion C."/>
            <person name="Hetherington A.J."/>
            <person name="Kelly S."/>
            <person name="Saint-Marcoux D."/>
            <person name="Proust H."/>
            <person name="Prescott H."/>
            <person name="Dolan L."/>
        </authorList>
    </citation>
    <scope>NUCLEOTIDE SEQUENCE [LARGE SCALE GENOMIC DNA]</scope>
    <source>
        <tissue evidence="2">Whole gametophyte</tissue>
    </source>
</reference>
<feature type="compositionally biased region" description="Acidic residues" evidence="1">
    <location>
        <begin position="143"/>
        <end position="155"/>
    </location>
</feature>
<evidence type="ECO:0000313" key="3">
    <source>
        <dbReference type="Proteomes" id="UP000077202"/>
    </source>
</evidence>
<evidence type="ECO:0000256" key="1">
    <source>
        <dbReference type="SAM" id="MobiDB-lite"/>
    </source>
</evidence>
<feature type="compositionally biased region" description="Polar residues" evidence="1">
    <location>
        <begin position="184"/>
        <end position="198"/>
    </location>
</feature>
<dbReference type="EMBL" id="LVLJ01003895">
    <property type="protein sequence ID" value="OAE19347.1"/>
    <property type="molecule type" value="Genomic_DNA"/>
</dbReference>
<evidence type="ECO:0000313" key="2">
    <source>
        <dbReference type="EMBL" id="OAE19347.1"/>
    </source>
</evidence>
<gene>
    <name evidence="2" type="ORF">AXG93_3548s1000</name>
</gene>
<keyword evidence="3" id="KW-1185">Reference proteome</keyword>
<proteinExistence type="predicted"/>
<dbReference type="AlphaFoldDB" id="A0A176VFH9"/>
<organism evidence="2 3">
    <name type="scientific">Marchantia polymorpha subsp. ruderalis</name>
    <dbReference type="NCBI Taxonomy" id="1480154"/>
    <lineage>
        <taxon>Eukaryota</taxon>
        <taxon>Viridiplantae</taxon>
        <taxon>Streptophyta</taxon>
        <taxon>Embryophyta</taxon>
        <taxon>Marchantiophyta</taxon>
        <taxon>Marchantiopsida</taxon>
        <taxon>Marchantiidae</taxon>
        <taxon>Marchantiales</taxon>
        <taxon>Marchantiaceae</taxon>
        <taxon>Marchantia</taxon>
    </lineage>
</organism>
<sequence length="404" mass="46122">MSSNLNSRRKSQDPHVLIIQILARVGNVRASRERAQQDHTRADIAILRERESNPIDLDSSKDAIGDMAPSTIAKVQKLVPLKVPYAELRPYRQELIELHLDFLIWDWNCVSETILNFYRGMGLLTKEEEKRFPKELEMLANESSEETEDEDDVQPEEPSRRTARGSVQARPKKKANRGRVVSDSLDSNVSKTDAPASTTDEEKREEPTLWMRSMDSEEVPELKTSEEIVKDLTLSEEILEQVVVQVEVIVVDIHEIPSSPLEEEEQEDHLRAKEMECEVLWLNLAKETEMRESLEQDCISLQASNVNVKKVAATKTDQVELRGRIVELTDAHSKELQRADELTARMAYVLRKHAVELADWAKKLADCESARSSEVECKTLKWLKLDSLERRLMSLMTSGSAGHK</sequence>
<comment type="caution">
    <text evidence="2">The sequence shown here is derived from an EMBL/GenBank/DDBJ whole genome shotgun (WGS) entry which is preliminary data.</text>
</comment>